<dbReference type="Gene3D" id="1.25.70.10">
    <property type="entry name" value="Transcription termination factor 3, mitochondrial"/>
    <property type="match status" value="1"/>
</dbReference>
<dbReference type="InterPro" id="IPR038538">
    <property type="entry name" value="MTERF_sf"/>
</dbReference>
<accession>A0A6D2HZP4</accession>
<evidence type="ECO:0000256" key="2">
    <source>
        <dbReference type="ARBA" id="ARBA00022472"/>
    </source>
</evidence>
<keyword evidence="2" id="KW-0805">Transcription regulation</keyword>
<sequence length="171" mass="19027">MNSLILHGRRLVQQQKCRNLRVSSVNLLQNASAFSNSLSSASAAAEISLRDGRKGKNFTVSYLVDSLGLTTKLAQSISKRISFENKGNPDSVLSLLRSHGFTDSQISDIITDYPLLLIEDAEKSLAPKLQFCSQEELQALSSLRLSQKFQKSWESKRTKLSAYTMISSKRL</sequence>
<dbReference type="OrthoDB" id="637682at2759"/>
<organism evidence="4 5">
    <name type="scientific">Microthlaspi erraticum</name>
    <dbReference type="NCBI Taxonomy" id="1685480"/>
    <lineage>
        <taxon>Eukaryota</taxon>
        <taxon>Viridiplantae</taxon>
        <taxon>Streptophyta</taxon>
        <taxon>Embryophyta</taxon>
        <taxon>Tracheophyta</taxon>
        <taxon>Spermatophyta</taxon>
        <taxon>Magnoliopsida</taxon>
        <taxon>eudicotyledons</taxon>
        <taxon>Gunneridae</taxon>
        <taxon>Pentapetalae</taxon>
        <taxon>rosids</taxon>
        <taxon>malvids</taxon>
        <taxon>Brassicales</taxon>
        <taxon>Brassicaceae</taxon>
        <taxon>Coluteocarpeae</taxon>
        <taxon>Microthlaspi</taxon>
    </lineage>
</organism>
<evidence type="ECO:0000256" key="1">
    <source>
        <dbReference type="ARBA" id="ARBA00007692"/>
    </source>
</evidence>
<comment type="caution">
    <text evidence="4">The sequence shown here is derived from an EMBL/GenBank/DDBJ whole genome shotgun (WGS) entry which is preliminary data.</text>
</comment>
<dbReference type="AlphaFoldDB" id="A0A6D2HZP4"/>
<proteinExistence type="inferred from homology"/>
<keyword evidence="3" id="KW-0809">Transit peptide</keyword>
<dbReference type="Pfam" id="PF02536">
    <property type="entry name" value="mTERF"/>
    <property type="match status" value="1"/>
</dbReference>
<dbReference type="GO" id="GO:0003676">
    <property type="term" value="F:nucleic acid binding"/>
    <property type="evidence" value="ECO:0007669"/>
    <property type="project" value="InterPro"/>
</dbReference>
<evidence type="ECO:0000256" key="3">
    <source>
        <dbReference type="ARBA" id="ARBA00022946"/>
    </source>
</evidence>
<evidence type="ECO:0008006" key="6">
    <source>
        <dbReference type="Google" id="ProtNLM"/>
    </source>
</evidence>
<keyword evidence="5" id="KW-1185">Reference proteome</keyword>
<dbReference type="PANTHER" id="PTHR13068">
    <property type="entry name" value="CGI-12 PROTEIN-RELATED"/>
    <property type="match status" value="1"/>
</dbReference>
<name>A0A6D2HZP4_9BRAS</name>
<gene>
    <name evidence="4" type="ORF">MERR_LOCUS9861</name>
</gene>
<keyword evidence="2" id="KW-0806">Transcription termination</keyword>
<dbReference type="EMBL" id="CACVBM020000721">
    <property type="protein sequence ID" value="CAA7022626.1"/>
    <property type="molecule type" value="Genomic_DNA"/>
</dbReference>
<evidence type="ECO:0000313" key="5">
    <source>
        <dbReference type="Proteomes" id="UP000467841"/>
    </source>
</evidence>
<protein>
    <recommendedName>
        <fullName evidence="6">Mitochondrial transcription termination factor family protein</fullName>
    </recommendedName>
</protein>
<dbReference type="PANTHER" id="PTHR13068:SF133">
    <property type="entry name" value="MITOCHONDRIAL TRANSCRIPTION TERMINATION FACTOR FAMILY PROTEIN"/>
    <property type="match status" value="1"/>
</dbReference>
<reference evidence="4" key="1">
    <citation type="submission" date="2020-01" db="EMBL/GenBank/DDBJ databases">
        <authorList>
            <person name="Mishra B."/>
        </authorList>
    </citation>
    <scope>NUCLEOTIDE SEQUENCE [LARGE SCALE GENOMIC DNA]</scope>
</reference>
<dbReference type="GO" id="GO:0005737">
    <property type="term" value="C:cytoplasm"/>
    <property type="evidence" value="ECO:0007669"/>
    <property type="project" value="UniProtKB-ARBA"/>
</dbReference>
<dbReference type="InterPro" id="IPR003690">
    <property type="entry name" value="MTERF"/>
</dbReference>
<comment type="similarity">
    <text evidence="1">Belongs to the mTERF family.</text>
</comment>
<dbReference type="Proteomes" id="UP000467841">
    <property type="component" value="Unassembled WGS sequence"/>
</dbReference>
<keyword evidence="2" id="KW-0804">Transcription</keyword>
<evidence type="ECO:0000313" key="4">
    <source>
        <dbReference type="EMBL" id="CAA7022626.1"/>
    </source>
</evidence>
<dbReference type="GO" id="GO:0006353">
    <property type="term" value="P:DNA-templated transcription termination"/>
    <property type="evidence" value="ECO:0007669"/>
    <property type="project" value="UniProtKB-KW"/>
</dbReference>